<feature type="transmembrane region" description="Helical" evidence="1">
    <location>
        <begin position="178"/>
        <end position="198"/>
    </location>
</feature>
<feature type="transmembrane region" description="Helical" evidence="1">
    <location>
        <begin position="210"/>
        <end position="228"/>
    </location>
</feature>
<feature type="transmembrane region" description="Helical" evidence="1">
    <location>
        <begin position="7"/>
        <end position="27"/>
    </location>
</feature>
<gene>
    <name evidence="2" type="ORF">ACCQ41_05640</name>
</gene>
<keyword evidence="1" id="KW-0812">Transmembrane</keyword>
<dbReference type="EMBL" id="JBGMEI010000006">
    <property type="protein sequence ID" value="MFO3665724.1"/>
    <property type="molecule type" value="Genomic_DNA"/>
</dbReference>
<keyword evidence="1" id="KW-0472">Membrane</keyword>
<feature type="transmembrane region" description="Helical" evidence="1">
    <location>
        <begin position="82"/>
        <end position="100"/>
    </location>
</feature>
<protein>
    <submittedName>
        <fullName evidence="2">Uncharacterized protein</fullName>
    </submittedName>
</protein>
<dbReference type="Proteomes" id="UP001637996">
    <property type="component" value="Unassembled WGS sequence"/>
</dbReference>
<comment type="caution">
    <text evidence="2">The sequence shown here is derived from an EMBL/GenBank/DDBJ whole genome shotgun (WGS) entry which is preliminary data.</text>
</comment>
<keyword evidence="3" id="KW-1185">Reference proteome</keyword>
<reference evidence="2 3" key="1">
    <citation type="journal article" date="2025" name="Anaerobe">
        <title>Description of Anaerococcus kampingiae sp. nov., Anaerococcus groningensis sp. nov., Anaerococcus martiniensis sp. nov., and Anaerococcus cruorum sp. nov., isolated from human clinical specimens.</title>
        <authorList>
            <person name="Boiten K.E."/>
            <person name="Meijer J."/>
            <person name="van Wezel E.M."/>
            <person name="Veloo A.C.M."/>
        </authorList>
    </citation>
    <scope>NUCLEOTIDE SEQUENCE [LARGE SCALE GENOMIC DNA]</scope>
    <source>
        <strain evidence="2 3">ENR0831</strain>
    </source>
</reference>
<keyword evidence="1" id="KW-1133">Transmembrane helix</keyword>
<accession>A0ABW9M936</accession>
<sequence>MKREYKLWPLIGVSLIAIVISILLIFLNDAVGHNPVSNLIFTFLSTLVTISTNYMIAYGLINNRMGDLKDYLHNIKYITFKTMGVFLLLELIEAVIAFFADSDNTLEFLYRMFSESSLLNGVGLLVYLLILILFLIFKIFTNYRFFVVAHRDDLPFTQLIGKIFKTGKDLTSKTIKIFMIYIFLPAVFIGLFFLPNILSTTVLDVGGVPLLSLIIVIAAGIWGLIITIKYSDIYLDYIGDESTGVKEEILPKEEKV</sequence>
<dbReference type="RefSeq" id="WP_410031408.1">
    <property type="nucleotide sequence ID" value="NZ_JBGMEI010000006.1"/>
</dbReference>
<feature type="transmembrane region" description="Helical" evidence="1">
    <location>
        <begin position="120"/>
        <end position="141"/>
    </location>
</feature>
<evidence type="ECO:0000313" key="2">
    <source>
        <dbReference type="EMBL" id="MFO3665724.1"/>
    </source>
</evidence>
<feature type="transmembrane region" description="Helical" evidence="1">
    <location>
        <begin position="39"/>
        <end position="61"/>
    </location>
</feature>
<evidence type="ECO:0000313" key="3">
    <source>
        <dbReference type="Proteomes" id="UP001637996"/>
    </source>
</evidence>
<proteinExistence type="predicted"/>
<name>A0ABW9M936_9FIRM</name>
<evidence type="ECO:0000256" key="1">
    <source>
        <dbReference type="SAM" id="Phobius"/>
    </source>
</evidence>
<organism evidence="2 3">
    <name type="scientific">Anaerococcus martiniensis</name>
    <dbReference type="NCBI Taxonomy" id="3115615"/>
    <lineage>
        <taxon>Bacteria</taxon>
        <taxon>Bacillati</taxon>
        <taxon>Bacillota</taxon>
        <taxon>Tissierellia</taxon>
        <taxon>Tissierellales</taxon>
        <taxon>Peptoniphilaceae</taxon>
        <taxon>Anaerococcus</taxon>
    </lineage>
</organism>